<protein>
    <submittedName>
        <fullName evidence="2">Uncharacterized protein</fullName>
    </submittedName>
</protein>
<organism evidence="2 3">
    <name type="scientific">Vespula maculifrons</name>
    <name type="common">Eastern yellow jacket</name>
    <name type="synonym">Wasp</name>
    <dbReference type="NCBI Taxonomy" id="7453"/>
    <lineage>
        <taxon>Eukaryota</taxon>
        <taxon>Metazoa</taxon>
        <taxon>Ecdysozoa</taxon>
        <taxon>Arthropoda</taxon>
        <taxon>Hexapoda</taxon>
        <taxon>Insecta</taxon>
        <taxon>Pterygota</taxon>
        <taxon>Neoptera</taxon>
        <taxon>Endopterygota</taxon>
        <taxon>Hymenoptera</taxon>
        <taxon>Apocrita</taxon>
        <taxon>Aculeata</taxon>
        <taxon>Vespoidea</taxon>
        <taxon>Vespidae</taxon>
        <taxon>Vespinae</taxon>
        <taxon>Vespula</taxon>
    </lineage>
</organism>
<dbReference type="EMBL" id="JAYRBN010000008">
    <property type="protein sequence ID" value="KAL2750981.1"/>
    <property type="molecule type" value="Genomic_DNA"/>
</dbReference>
<evidence type="ECO:0000313" key="3">
    <source>
        <dbReference type="Proteomes" id="UP001607303"/>
    </source>
</evidence>
<accession>A0ABD2D0T2</accession>
<keyword evidence="3" id="KW-1185">Reference proteome</keyword>
<dbReference type="Proteomes" id="UP001607303">
    <property type="component" value="Unassembled WGS sequence"/>
</dbReference>
<proteinExistence type="predicted"/>
<evidence type="ECO:0000256" key="1">
    <source>
        <dbReference type="SAM" id="MobiDB-lite"/>
    </source>
</evidence>
<reference evidence="2 3" key="1">
    <citation type="journal article" date="2024" name="Ann. Entomol. Soc. Am.">
        <title>Genomic analyses of the southern and eastern yellowjacket wasps (Hymenoptera: Vespidae) reveal evolutionary signatures of social life.</title>
        <authorList>
            <person name="Catto M.A."/>
            <person name="Caine P.B."/>
            <person name="Orr S.E."/>
            <person name="Hunt B.G."/>
            <person name="Goodisman M.A.D."/>
        </authorList>
    </citation>
    <scope>NUCLEOTIDE SEQUENCE [LARGE SCALE GENOMIC DNA]</scope>
    <source>
        <strain evidence="2">232</strain>
        <tissue evidence="2">Head and thorax</tissue>
    </source>
</reference>
<gene>
    <name evidence="2" type="ORF">V1477_001084</name>
</gene>
<dbReference type="AlphaFoldDB" id="A0ABD2D0T2"/>
<evidence type="ECO:0000313" key="2">
    <source>
        <dbReference type="EMBL" id="KAL2750981.1"/>
    </source>
</evidence>
<feature type="region of interest" description="Disordered" evidence="1">
    <location>
        <begin position="1"/>
        <end position="37"/>
    </location>
</feature>
<name>A0ABD2D0T2_VESMC</name>
<comment type="caution">
    <text evidence="2">The sequence shown here is derived from an EMBL/GenBank/DDBJ whole genome shotgun (WGS) entry which is preliminary data.</text>
</comment>
<sequence>MNTGPTIESGEDSKKKRRKRICGSGEERKGKERNSEKSRRFVRLFNDKYNKPYYLIALFTDGDYMSYWTLKLVVKKDVDNLKFVRRERTK</sequence>
<feature type="compositionally biased region" description="Basic and acidic residues" evidence="1">
    <location>
        <begin position="25"/>
        <end position="37"/>
    </location>
</feature>